<organism evidence="2 3">
    <name type="scientific">Nostocoides japonicum T1-X7</name>
    <dbReference type="NCBI Taxonomy" id="1194083"/>
    <lineage>
        <taxon>Bacteria</taxon>
        <taxon>Bacillati</taxon>
        <taxon>Actinomycetota</taxon>
        <taxon>Actinomycetes</taxon>
        <taxon>Micrococcales</taxon>
        <taxon>Intrasporangiaceae</taxon>
        <taxon>Nostocoides</taxon>
    </lineage>
</organism>
<dbReference type="InterPro" id="IPR005149">
    <property type="entry name" value="Tscrpt_reg_PadR_N"/>
</dbReference>
<dbReference type="OrthoDB" id="122286at2"/>
<dbReference type="STRING" id="1194083.BN12_250007"/>
<comment type="caution">
    <text evidence="2">The sequence shown here is derived from an EMBL/GenBank/DDBJ whole genome shotgun (WGS) entry which is preliminary data.</text>
</comment>
<dbReference type="AlphaFoldDB" id="A0A077LWH8"/>
<dbReference type="Proteomes" id="UP000035721">
    <property type="component" value="Unassembled WGS sequence"/>
</dbReference>
<dbReference type="SUPFAM" id="SSF46785">
    <property type="entry name" value="Winged helix' DNA-binding domain"/>
    <property type="match status" value="1"/>
</dbReference>
<dbReference type="RefSeq" id="WP_083454931.1">
    <property type="nucleotide sequence ID" value="NZ_HF570958.1"/>
</dbReference>
<dbReference type="Gene3D" id="1.10.10.10">
    <property type="entry name" value="Winged helix-like DNA-binding domain superfamily/Winged helix DNA-binding domain"/>
    <property type="match status" value="1"/>
</dbReference>
<evidence type="ECO:0000313" key="2">
    <source>
        <dbReference type="EMBL" id="CCH78076.1"/>
    </source>
</evidence>
<keyword evidence="3" id="KW-1185">Reference proteome</keyword>
<reference evidence="2 3" key="1">
    <citation type="journal article" date="2013" name="ISME J.">
        <title>A metabolic model for members of the genus Tetrasphaera involved in enhanced biological phosphorus removal.</title>
        <authorList>
            <person name="Kristiansen R."/>
            <person name="Nguyen H.T.T."/>
            <person name="Saunders A.M."/>
            <person name="Nielsen J.L."/>
            <person name="Wimmer R."/>
            <person name="Le V.Q."/>
            <person name="McIlroy S.J."/>
            <person name="Petrovski S."/>
            <person name="Seviour R.J."/>
            <person name="Calteau A."/>
            <person name="Nielsen K.L."/>
            <person name="Nielsen P.H."/>
        </authorList>
    </citation>
    <scope>NUCLEOTIDE SEQUENCE [LARGE SCALE GENOMIC DNA]</scope>
    <source>
        <strain evidence="2 3">T1-X7</strain>
    </source>
</reference>
<evidence type="ECO:0000313" key="3">
    <source>
        <dbReference type="Proteomes" id="UP000035721"/>
    </source>
</evidence>
<gene>
    <name evidence="2" type="ORF">BN12_250007</name>
</gene>
<dbReference type="InterPro" id="IPR036390">
    <property type="entry name" value="WH_DNA-bd_sf"/>
</dbReference>
<dbReference type="Pfam" id="PF03551">
    <property type="entry name" value="PadR"/>
    <property type="match status" value="1"/>
</dbReference>
<dbReference type="PANTHER" id="PTHR33169:SF14">
    <property type="entry name" value="TRANSCRIPTIONAL REGULATOR RV3488"/>
    <property type="match status" value="1"/>
</dbReference>
<protein>
    <submittedName>
        <fullName evidence="2">Transcriptional regulator, PadR family protein</fullName>
    </submittedName>
</protein>
<name>A0A077LWH8_9MICO</name>
<evidence type="ECO:0000259" key="1">
    <source>
        <dbReference type="Pfam" id="PF03551"/>
    </source>
</evidence>
<dbReference type="InterPro" id="IPR036388">
    <property type="entry name" value="WH-like_DNA-bd_sf"/>
</dbReference>
<dbReference type="PANTHER" id="PTHR33169">
    <property type="entry name" value="PADR-FAMILY TRANSCRIPTIONAL REGULATOR"/>
    <property type="match status" value="1"/>
</dbReference>
<accession>A0A077LWH8</accession>
<dbReference type="InterPro" id="IPR052509">
    <property type="entry name" value="Metal_resp_DNA-bind_regulator"/>
</dbReference>
<feature type="domain" description="Transcription regulator PadR N-terminal" evidence="1">
    <location>
        <begin position="20"/>
        <end position="92"/>
    </location>
</feature>
<sequence>MTVAASRRTELLRGVLDLCLLAVISESPAYGYEMTKRLGDRGLVRVGEGSIYPLLGRLERDGLVETYRARSSNGGPPRKYYRPSQAGRVALAIGLPEWRATRDAVDAVLASARIEGAS</sequence>
<proteinExistence type="predicted"/>
<dbReference type="EMBL" id="CAJB01000168">
    <property type="protein sequence ID" value="CCH78076.1"/>
    <property type="molecule type" value="Genomic_DNA"/>
</dbReference>